<sequence length="59" mass="6707">MGYISCKNIRLTAQKYHKIFPQTCDARLVTKPLVMSNHSVLSYKNNVSARKTALKPLDL</sequence>
<accession>A0AAD2D1M2</accession>
<dbReference type="Proteomes" id="UP001295684">
    <property type="component" value="Unassembled WGS sequence"/>
</dbReference>
<evidence type="ECO:0000313" key="1">
    <source>
        <dbReference type="EMBL" id="CAI2377584.1"/>
    </source>
</evidence>
<dbReference type="EMBL" id="CAMPGE010019234">
    <property type="protein sequence ID" value="CAI2377584.1"/>
    <property type="molecule type" value="Genomic_DNA"/>
</dbReference>
<reference evidence="1" key="1">
    <citation type="submission" date="2023-07" db="EMBL/GenBank/DDBJ databases">
        <authorList>
            <consortium name="AG Swart"/>
            <person name="Singh M."/>
            <person name="Singh A."/>
            <person name="Seah K."/>
            <person name="Emmerich C."/>
        </authorList>
    </citation>
    <scope>NUCLEOTIDE SEQUENCE</scope>
    <source>
        <strain evidence="1">DP1</strain>
    </source>
</reference>
<organism evidence="1 2">
    <name type="scientific">Euplotes crassus</name>
    <dbReference type="NCBI Taxonomy" id="5936"/>
    <lineage>
        <taxon>Eukaryota</taxon>
        <taxon>Sar</taxon>
        <taxon>Alveolata</taxon>
        <taxon>Ciliophora</taxon>
        <taxon>Intramacronucleata</taxon>
        <taxon>Spirotrichea</taxon>
        <taxon>Hypotrichia</taxon>
        <taxon>Euplotida</taxon>
        <taxon>Euplotidae</taxon>
        <taxon>Moneuplotes</taxon>
    </lineage>
</organism>
<name>A0AAD2D1M2_EUPCR</name>
<proteinExistence type="predicted"/>
<dbReference type="AlphaFoldDB" id="A0AAD2D1M2"/>
<comment type="caution">
    <text evidence="1">The sequence shown here is derived from an EMBL/GenBank/DDBJ whole genome shotgun (WGS) entry which is preliminary data.</text>
</comment>
<evidence type="ECO:0000313" key="2">
    <source>
        <dbReference type="Proteomes" id="UP001295684"/>
    </source>
</evidence>
<protein>
    <submittedName>
        <fullName evidence="1">Uncharacterized protein</fullName>
    </submittedName>
</protein>
<gene>
    <name evidence="1" type="ORF">ECRASSUSDP1_LOCUS18972</name>
</gene>
<keyword evidence="2" id="KW-1185">Reference proteome</keyword>